<keyword evidence="1" id="KW-0812">Transmembrane</keyword>
<reference evidence="2 3" key="1">
    <citation type="journal article" date="2018" name="Int. J. Syst. Evol. Microbiol.">
        <title>Whole-genome-based revisit of Photorhabdus phylogeny: proposal for the elevation of most Photorhabdus subspecies to the species level and description of one novel species Photorhabdus bodei sp. nov., and one novel subspecies Photorhabdus laumondii subsp. clarkei subsp. nov.</title>
        <authorList>
            <person name="Machado R.A.R."/>
            <person name="Wuthrich D."/>
            <person name="Kuhnert P."/>
            <person name="Arce C.C.M."/>
            <person name="Thonen L."/>
            <person name="Ruiz C."/>
            <person name="Zhang X."/>
            <person name="Robert C.A.M."/>
            <person name="Karimi J."/>
            <person name="Kamali S."/>
            <person name="Ma J."/>
            <person name="Bruggmann R."/>
            <person name="Erb M."/>
        </authorList>
    </citation>
    <scope>NUCLEOTIDE SEQUENCE [LARGE SCALE GENOMIC DNA]</scope>
    <source>
        <strain evidence="2 3">BOJ-47</strain>
    </source>
</reference>
<sequence length="138" mass="16443">MNRVTYIILFISYISFTIFIIISIAICKINQKNMDQIIELYIEEGFYLPIGITIERFGRMRDQIYVILLFYMLLIEKRMKTNQPDSKYMHQEFYYFIKNPPSSLTHWMKICIITTYIGAALILISTIITLIQKHYSSC</sequence>
<evidence type="ECO:0000313" key="3">
    <source>
        <dbReference type="Proteomes" id="UP000250870"/>
    </source>
</evidence>
<protein>
    <submittedName>
        <fullName evidence="2">Uncharacterized protein</fullName>
    </submittedName>
</protein>
<keyword evidence="1" id="KW-0472">Membrane</keyword>
<accession>A0A329VHW8</accession>
<organism evidence="2 3">
    <name type="scientific">Photorhabdus laumondii subsp. clarkei</name>
    <dbReference type="NCBI Taxonomy" id="2029685"/>
    <lineage>
        <taxon>Bacteria</taxon>
        <taxon>Pseudomonadati</taxon>
        <taxon>Pseudomonadota</taxon>
        <taxon>Gammaproteobacteria</taxon>
        <taxon>Enterobacterales</taxon>
        <taxon>Morganellaceae</taxon>
        <taxon>Photorhabdus</taxon>
    </lineage>
</organism>
<comment type="caution">
    <text evidence="2">The sequence shown here is derived from an EMBL/GenBank/DDBJ whole genome shotgun (WGS) entry which is preliminary data.</text>
</comment>
<dbReference type="Proteomes" id="UP000250870">
    <property type="component" value="Unassembled WGS sequence"/>
</dbReference>
<name>A0A329VHW8_9GAMM</name>
<feature type="transmembrane region" description="Helical" evidence="1">
    <location>
        <begin position="6"/>
        <end position="27"/>
    </location>
</feature>
<keyword evidence="1" id="KW-1133">Transmembrane helix</keyword>
<gene>
    <name evidence="2" type="ORF">CKY01_09055</name>
</gene>
<proteinExistence type="predicted"/>
<dbReference type="EMBL" id="NSCI01000009">
    <property type="protein sequence ID" value="RAW91379.1"/>
    <property type="molecule type" value="Genomic_DNA"/>
</dbReference>
<evidence type="ECO:0000313" key="2">
    <source>
        <dbReference type="EMBL" id="RAW91379.1"/>
    </source>
</evidence>
<dbReference type="AlphaFoldDB" id="A0A329VHW8"/>
<feature type="transmembrane region" description="Helical" evidence="1">
    <location>
        <begin position="107"/>
        <end position="131"/>
    </location>
</feature>
<evidence type="ECO:0000256" key="1">
    <source>
        <dbReference type="SAM" id="Phobius"/>
    </source>
</evidence>